<evidence type="ECO:0000256" key="18">
    <source>
        <dbReference type="ARBA" id="ARBA00025590"/>
    </source>
</evidence>
<evidence type="ECO:0000256" key="13">
    <source>
        <dbReference type="ARBA" id="ARBA00022908"/>
    </source>
</evidence>
<name>A0A9W6Z358_AMBMO</name>
<keyword evidence="7" id="KW-0540">Nuclease</keyword>
<reference evidence="24" key="1">
    <citation type="submission" date="2023-04" db="EMBL/GenBank/DDBJ databases">
        <title>Ambrosiozyma monospora NBRC 1965.</title>
        <authorList>
            <person name="Ichikawa N."/>
            <person name="Sato H."/>
            <person name="Tonouchi N."/>
        </authorList>
    </citation>
    <scope>NUCLEOTIDE SEQUENCE</scope>
    <source>
        <strain evidence="24">NBRC 1965</strain>
    </source>
</reference>
<dbReference type="InterPro" id="IPR012337">
    <property type="entry name" value="RNaseH-like_sf"/>
</dbReference>
<evidence type="ECO:0000256" key="10">
    <source>
        <dbReference type="ARBA" id="ARBA00022801"/>
    </source>
</evidence>
<comment type="function">
    <text evidence="18">Reverse transcriptase/ribonuclease H (RT) is a multifunctional enzyme that catalyzes the conversion of the retro-elements RNA genome into dsDNA within the VLP. The enzyme displays a DNA polymerase activity that can copy either DNA or RNA templates, and a ribonuclease H (RNase H) activity that cleaves the RNA strand of RNA-DNA heteroduplexes during plus-strand synthesis and hydrolyzes RNA primers. The conversion leads to a linear dsDNA copy of the retrotransposon that includes long terminal repeats (LTRs) at both ends.</text>
</comment>
<dbReference type="PROSITE" id="PS50994">
    <property type="entry name" value="INTEGRASE"/>
    <property type="match status" value="1"/>
</dbReference>
<keyword evidence="8" id="KW-0479">Metal-binding</keyword>
<evidence type="ECO:0000256" key="20">
    <source>
        <dbReference type="ARBA" id="ARBA00048173"/>
    </source>
</evidence>
<protein>
    <submittedName>
        <fullName evidence="24">Unnamed protein product</fullName>
    </submittedName>
</protein>
<evidence type="ECO:0000256" key="17">
    <source>
        <dbReference type="ARBA" id="ARBA00023172"/>
    </source>
</evidence>
<evidence type="ECO:0000256" key="22">
    <source>
        <dbReference type="SAM" id="MobiDB-lite"/>
    </source>
</evidence>
<feature type="region of interest" description="Disordered" evidence="22">
    <location>
        <begin position="969"/>
        <end position="989"/>
    </location>
</feature>
<dbReference type="Proteomes" id="UP001165063">
    <property type="component" value="Unassembled WGS sequence"/>
</dbReference>
<feature type="compositionally biased region" description="Low complexity" evidence="22">
    <location>
        <begin position="611"/>
        <end position="644"/>
    </location>
</feature>
<keyword evidence="17" id="KW-0233">DNA recombination</keyword>
<dbReference type="PANTHER" id="PTHR42648">
    <property type="entry name" value="TRANSPOSASE, PUTATIVE-RELATED"/>
    <property type="match status" value="1"/>
</dbReference>
<dbReference type="GO" id="GO:0003723">
    <property type="term" value="F:RNA binding"/>
    <property type="evidence" value="ECO:0007669"/>
    <property type="project" value="UniProtKB-KW"/>
</dbReference>
<feature type="region of interest" description="Disordered" evidence="22">
    <location>
        <begin position="1"/>
        <end position="68"/>
    </location>
</feature>
<evidence type="ECO:0000256" key="11">
    <source>
        <dbReference type="ARBA" id="ARBA00022842"/>
    </source>
</evidence>
<feature type="compositionally biased region" description="Low complexity" evidence="22">
    <location>
        <begin position="973"/>
        <end position="982"/>
    </location>
</feature>
<feature type="compositionally biased region" description="Acidic residues" evidence="22">
    <location>
        <begin position="647"/>
        <end position="669"/>
    </location>
</feature>
<keyword evidence="15" id="KW-0239">DNA-directed DNA polymerase</keyword>
<feature type="compositionally biased region" description="Polar residues" evidence="22">
    <location>
        <begin position="883"/>
        <end position="903"/>
    </location>
</feature>
<comment type="catalytic activity">
    <reaction evidence="1">
        <text>Endonucleolytic cleavage to 5'-phosphomonoester.</text>
        <dbReference type="EC" id="3.1.26.4"/>
    </reaction>
</comment>
<keyword evidence="9" id="KW-0255">Endonuclease</keyword>
<dbReference type="GO" id="GO:0003964">
    <property type="term" value="F:RNA-directed DNA polymerase activity"/>
    <property type="evidence" value="ECO:0007669"/>
    <property type="project" value="UniProtKB-KW"/>
</dbReference>
<dbReference type="GO" id="GO:0006310">
    <property type="term" value="P:DNA recombination"/>
    <property type="evidence" value="ECO:0007669"/>
    <property type="project" value="UniProtKB-KW"/>
</dbReference>
<feature type="compositionally biased region" description="Pro residues" evidence="22">
    <location>
        <begin position="863"/>
        <end position="877"/>
    </location>
</feature>
<feature type="compositionally biased region" description="Basic residues" evidence="22">
    <location>
        <begin position="905"/>
        <end position="927"/>
    </location>
</feature>
<dbReference type="SUPFAM" id="SSF53098">
    <property type="entry name" value="Ribonuclease H-like"/>
    <property type="match status" value="1"/>
</dbReference>
<comment type="catalytic activity">
    <reaction evidence="20">
        <text>DNA(n) + a 2'-deoxyribonucleoside 5'-triphosphate = DNA(n+1) + diphosphate</text>
        <dbReference type="Rhea" id="RHEA:22508"/>
        <dbReference type="Rhea" id="RHEA-COMP:17339"/>
        <dbReference type="Rhea" id="RHEA-COMP:17340"/>
        <dbReference type="ChEBI" id="CHEBI:33019"/>
        <dbReference type="ChEBI" id="CHEBI:61560"/>
        <dbReference type="ChEBI" id="CHEBI:173112"/>
        <dbReference type="EC" id="2.7.7.49"/>
    </reaction>
</comment>
<dbReference type="GO" id="GO:0004523">
    <property type="term" value="F:RNA-DNA hybrid ribonuclease activity"/>
    <property type="evidence" value="ECO:0007669"/>
    <property type="project" value="UniProtKB-EC"/>
</dbReference>
<keyword evidence="3" id="KW-0963">Cytoplasm</keyword>
<dbReference type="EMBL" id="BSXU01004311">
    <property type="protein sequence ID" value="GMG42711.1"/>
    <property type="molecule type" value="Genomic_DNA"/>
</dbReference>
<dbReference type="GO" id="GO:0015074">
    <property type="term" value="P:DNA integration"/>
    <property type="evidence" value="ECO:0007669"/>
    <property type="project" value="UniProtKB-KW"/>
</dbReference>
<evidence type="ECO:0000256" key="12">
    <source>
        <dbReference type="ARBA" id="ARBA00022884"/>
    </source>
</evidence>
<evidence type="ECO:0000256" key="1">
    <source>
        <dbReference type="ARBA" id="ARBA00000077"/>
    </source>
</evidence>
<gene>
    <name evidence="24" type="ORF">Amon01_000659800</name>
</gene>
<evidence type="ECO:0000256" key="21">
    <source>
        <dbReference type="ARBA" id="ARBA00049244"/>
    </source>
</evidence>
<evidence type="ECO:0000256" key="4">
    <source>
        <dbReference type="ARBA" id="ARBA00022578"/>
    </source>
</evidence>
<dbReference type="InterPro" id="IPR036397">
    <property type="entry name" value="RNaseH_sf"/>
</dbReference>
<keyword evidence="13" id="KW-0229">DNA integration</keyword>
<dbReference type="InterPro" id="IPR001584">
    <property type="entry name" value="Integrase_cat-core"/>
</dbReference>
<keyword evidence="25" id="KW-1185">Reference proteome</keyword>
<dbReference type="GO" id="GO:0046872">
    <property type="term" value="F:metal ion binding"/>
    <property type="evidence" value="ECO:0007669"/>
    <property type="project" value="UniProtKB-KW"/>
</dbReference>
<evidence type="ECO:0000259" key="23">
    <source>
        <dbReference type="PROSITE" id="PS50994"/>
    </source>
</evidence>
<comment type="caution">
    <text evidence="24">The sequence shown here is derived from an EMBL/GenBank/DDBJ whole genome shotgun (WGS) entry which is preliminary data.</text>
</comment>
<keyword evidence="12" id="KW-0694">RNA-binding</keyword>
<feature type="compositionally biased region" description="Polar residues" evidence="22">
    <location>
        <begin position="698"/>
        <end position="709"/>
    </location>
</feature>
<evidence type="ECO:0000256" key="8">
    <source>
        <dbReference type="ARBA" id="ARBA00022723"/>
    </source>
</evidence>
<evidence type="ECO:0000256" key="6">
    <source>
        <dbReference type="ARBA" id="ARBA00022695"/>
    </source>
</evidence>
<dbReference type="GO" id="GO:0032196">
    <property type="term" value="P:transposition"/>
    <property type="evidence" value="ECO:0007669"/>
    <property type="project" value="UniProtKB-KW"/>
</dbReference>
<evidence type="ECO:0000256" key="19">
    <source>
        <dbReference type="ARBA" id="ARBA00025615"/>
    </source>
</evidence>
<dbReference type="GO" id="GO:0005737">
    <property type="term" value="C:cytoplasm"/>
    <property type="evidence" value="ECO:0007669"/>
    <property type="project" value="UniProtKB-SubCell"/>
</dbReference>
<evidence type="ECO:0000256" key="5">
    <source>
        <dbReference type="ARBA" id="ARBA00022679"/>
    </source>
</evidence>
<feature type="region of interest" description="Disordered" evidence="22">
    <location>
        <begin position="611"/>
        <end position="729"/>
    </location>
</feature>
<evidence type="ECO:0000256" key="14">
    <source>
        <dbReference type="ARBA" id="ARBA00022918"/>
    </source>
</evidence>
<evidence type="ECO:0000256" key="15">
    <source>
        <dbReference type="ARBA" id="ARBA00022932"/>
    </source>
</evidence>
<keyword evidence="11" id="KW-0460">Magnesium</keyword>
<comment type="catalytic activity">
    <reaction evidence="21">
        <text>DNA(n) + a 2'-deoxyribonucleoside 5'-triphosphate = DNA(n+1) + diphosphate</text>
        <dbReference type="Rhea" id="RHEA:22508"/>
        <dbReference type="Rhea" id="RHEA-COMP:17339"/>
        <dbReference type="Rhea" id="RHEA-COMP:17340"/>
        <dbReference type="ChEBI" id="CHEBI:33019"/>
        <dbReference type="ChEBI" id="CHEBI:61560"/>
        <dbReference type="ChEBI" id="CHEBI:173112"/>
        <dbReference type="EC" id="2.7.7.7"/>
    </reaction>
</comment>
<organism evidence="24 25">
    <name type="scientific">Ambrosiozyma monospora</name>
    <name type="common">Yeast</name>
    <name type="synonym">Endomycopsis monosporus</name>
    <dbReference type="NCBI Taxonomy" id="43982"/>
    <lineage>
        <taxon>Eukaryota</taxon>
        <taxon>Fungi</taxon>
        <taxon>Dikarya</taxon>
        <taxon>Ascomycota</taxon>
        <taxon>Saccharomycotina</taxon>
        <taxon>Pichiomycetes</taxon>
        <taxon>Pichiales</taxon>
        <taxon>Pichiaceae</taxon>
        <taxon>Ambrosiozyma</taxon>
    </lineage>
</organism>
<dbReference type="OrthoDB" id="4037325at2759"/>
<feature type="compositionally biased region" description="Polar residues" evidence="22">
    <location>
        <begin position="12"/>
        <end position="27"/>
    </location>
</feature>
<evidence type="ECO:0000256" key="2">
    <source>
        <dbReference type="ARBA" id="ARBA00004496"/>
    </source>
</evidence>
<sequence>MMGAAKRLGVRNSDSNSDPSIKNNNGSGPAKSKTDGKGQNKKGQFKKKDSNGKGQSGGSGSSSGKGQVLKRGKDNLVCVDEGCGISFTNNLKYIHHYVPYSSTDTRVVLKGVLPNNSNPESSIYAEGKGQIVISVGGNTLPLDAVYAPDGPGTFIAARHIKMALNANLVDRRRLNESCTAYNVDTSIIINEDEIPLLSDGNTPYLDPRYLLVSPDSNVEVVNVFNCHARCGHVDPKRIIKSVRQGTIIGSPADISDLNKRRSTGCIDCLIGKARNPNAAPGSRDKHKVEIPFAMIYSDVCYITSKKHPEVNGYMITFKDGYTGFTNVYPMVSKTQTVDRFYEYIKWVETQFPPFKVKSIYTDQGAEYIKSKEFKQRVFEAGMEQHFTSGYMSASNGVAERVNLTVLNDCRTLLHSGKVHPMFWIEAMNHSNLIRNHLYSDALGDSPAGKLGLPPLDLSKLHVFGEKCVVTVKPYEKKLDTRGAVGLYLGVDPNTFGDLVYVPVTAGSMSDGGGFYYGRTAKFPPKPVLYANSPYENEADEPIDVSEFYDPHNDLVGIGENGNSIDAPLVISDGVPIDVSRYGGAASAAEIHLNQPFTSRFGYEVSENDGNYVSSNSDSVSSNSDSVPSDSNPMSSTSDSNSESDFVYADDDKDPDYVDSDMDDSETEDDIPVRIPLTAQGQADLAEATPTDEHHAAEVNQSTLENSTTGDDLGAPDIIEHEDPQPVSRSPSIMETKTIVNDNLNGYDRNTMDDGNGDVKQPLYDFDPAGISESGGNEMRDGGANSFATDNVAQNDDLSFAETTDAELLRSHESDMPHTTAIHGNVEPSTINPTSFFSTPSSPSLESTSTIPTTVTTSESLTPPTQPTFQPPLSPPEPLQTSSVPSEALQTSSVPNDTTSQPINNARHKLMAMKKKKKRDKKRVRKEKKTVTDVITPGHSVDKLAPMSDNESGAVVPVPMLDNESNNVAQTIASNGSGSSNPKSKPKRTVRKFAPRSVLKQGGPLLQTVNDSIGKKFNWWYQYYSLNDCTS</sequence>
<keyword evidence="4" id="KW-0815">Transposition</keyword>
<feature type="region of interest" description="Disordered" evidence="22">
    <location>
        <begin position="834"/>
        <end position="930"/>
    </location>
</feature>
<keyword evidence="6" id="KW-0548">Nucleotidyltransferase</keyword>
<accession>A0A9W6Z358</accession>
<keyword evidence="16" id="KW-0238">DNA-binding</keyword>
<dbReference type="Gene3D" id="3.30.420.10">
    <property type="entry name" value="Ribonuclease H-like superfamily/Ribonuclease H"/>
    <property type="match status" value="1"/>
</dbReference>
<evidence type="ECO:0000256" key="7">
    <source>
        <dbReference type="ARBA" id="ARBA00022722"/>
    </source>
</evidence>
<evidence type="ECO:0000313" key="24">
    <source>
        <dbReference type="EMBL" id="GMG42711.1"/>
    </source>
</evidence>
<proteinExistence type="predicted"/>
<feature type="compositionally biased region" description="Gly residues" evidence="22">
    <location>
        <begin position="54"/>
        <end position="63"/>
    </location>
</feature>
<evidence type="ECO:0000313" key="25">
    <source>
        <dbReference type="Proteomes" id="UP001165063"/>
    </source>
</evidence>
<keyword evidence="10" id="KW-0378">Hydrolase</keyword>
<dbReference type="AlphaFoldDB" id="A0A9W6Z358"/>
<dbReference type="GO" id="GO:0005634">
    <property type="term" value="C:nucleus"/>
    <property type="evidence" value="ECO:0007669"/>
    <property type="project" value="UniProtKB-ARBA"/>
</dbReference>
<keyword evidence="14" id="KW-0695">RNA-directed DNA polymerase</keyword>
<keyword evidence="5" id="KW-0808">Transferase</keyword>
<comment type="function">
    <text evidence="19">Integrase (IN) targets the VLP to the nucleus, where a subparticle preintegration complex (PIC) containing at least integrase and the newly synthesized dsDNA copy of the retrotransposon must transit the nuclear membrane. Once in the nucleus, integrase performs the integration of the dsDNA into the host genome.</text>
</comment>
<feature type="domain" description="Integrase catalytic" evidence="23">
    <location>
        <begin position="287"/>
        <end position="454"/>
    </location>
</feature>
<dbReference type="GO" id="GO:0003887">
    <property type="term" value="F:DNA-directed DNA polymerase activity"/>
    <property type="evidence" value="ECO:0007669"/>
    <property type="project" value="UniProtKB-KW"/>
</dbReference>
<dbReference type="InterPro" id="IPR039537">
    <property type="entry name" value="Retrotran_Ty1/copia-like"/>
</dbReference>
<comment type="subcellular location">
    <subcellularLocation>
        <location evidence="2">Cytoplasm</location>
    </subcellularLocation>
</comment>
<evidence type="ECO:0000256" key="3">
    <source>
        <dbReference type="ARBA" id="ARBA00022490"/>
    </source>
</evidence>
<feature type="compositionally biased region" description="Low complexity" evidence="22">
    <location>
        <begin position="834"/>
        <end position="862"/>
    </location>
</feature>
<evidence type="ECO:0000256" key="16">
    <source>
        <dbReference type="ARBA" id="ARBA00023125"/>
    </source>
</evidence>
<dbReference type="PANTHER" id="PTHR42648:SF11">
    <property type="entry name" value="TRANSPOSON TY4-P GAG-POL POLYPROTEIN"/>
    <property type="match status" value="1"/>
</dbReference>
<dbReference type="GO" id="GO:0003677">
    <property type="term" value="F:DNA binding"/>
    <property type="evidence" value="ECO:0007669"/>
    <property type="project" value="UniProtKB-KW"/>
</dbReference>
<evidence type="ECO:0000256" key="9">
    <source>
        <dbReference type="ARBA" id="ARBA00022759"/>
    </source>
</evidence>